<evidence type="ECO:0000256" key="6">
    <source>
        <dbReference type="PIRSR" id="PIRSR000138-1"/>
    </source>
</evidence>
<dbReference type="KEGG" id="dea:FPZ08_12815"/>
<feature type="binding site" evidence="7">
    <location>
        <position position="131"/>
    </location>
    <ligand>
        <name>FMN</name>
        <dbReference type="ChEBI" id="CHEBI:58210"/>
    </ligand>
</feature>
<proteinExistence type="inferred from homology"/>
<feature type="binding site" evidence="7">
    <location>
        <begin position="81"/>
        <end position="83"/>
    </location>
    <ligand>
        <name>FMN</name>
        <dbReference type="ChEBI" id="CHEBI:58210"/>
    </ligand>
</feature>
<feature type="binding site" evidence="7">
    <location>
        <position position="279"/>
    </location>
    <ligand>
        <name>glyoxylate</name>
        <dbReference type="ChEBI" id="CHEBI:36655"/>
    </ligand>
</feature>
<evidence type="ECO:0000256" key="5">
    <source>
        <dbReference type="ARBA" id="ARBA00024042"/>
    </source>
</evidence>
<feature type="active site" description="Proton acceptor" evidence="6">
    <location>
        <position position="279"/>
    </location>
</feature>
<dbReference type="PANTHER" id="PTHR10578:SF107">
    <property type="entry name" value="2-HYDROXYACID OXIDASE 1"/>
    <property type="match status" value="1"/>
</dbReference>
<evidence type="ECO:0000256" key="4">
    <source>
        <dbReference type="ARBA" id="ARBA00023002"/>
    </source>
</evidence>
<dbReference type="AlphaFoldDB" id="A0A5B8LVE2"/>
<comment type="cofactor">
    <cofactor evidence="1">
        <name>FMN</name>
        <dbReference type="ChEBI" id="CHEBI:58210"/>
    </cofactor>
</comment>
<comment type="similarity">
    <text evidence="5">Belongs to the FMN-dependent alpha-hydroxy acid dehydrogenase family.</text>
</comment>
<evidence type="ECO:0000313" key="9">
    <source>
        <dbReference type="EMBL" id="QDZ11565.1"/>
    </source>
</evidence>
<gene>
    <name evidence="9" type="ORF">FPZ08_12815</name>
</gene>
<dbReference type="Gene3D" id="3.20.20.70">
    <property type="entry name" value="Aldolase class I"/>
    <property type="match status" value="1"/>
</dbReference>
<feature type="binding site" evidence="7">
    <location>
        <position position="159"/>
    </location>
    <ligand>
        <name>FMN</name>
        <dbReference type="ChEBI" id="CHEBI:58210"/>
    </ligand>
</feature>
<reference evidence="9 10" key="1">
    <citation type="submission" date="2019-07" db="EMBL/GenBank/DDBJ databases">
        <title>Full genome sequence of Devosia sp. Gsoil 520.</title>
        <authorList>
            <person name="Im W.-T."/>
        </authorList>
    </citation>
    <scope>NUCLEOTIDE SEQUENCE [LARGE SCALE GENOMIC DNA]</scope>
    <source>
        <strain evidence="9 10">Gsoil 520</strain>
    </source>
</reference>
<dbReference type="GO" id="GO:0005886">
    <property type="term" value="C:plasma membrane"/>
    <property type="evidence" value="ECO:0007669"/>
    <property type="project" value="TreeGrafter"/>
</dbReference>
<keyword evidence="2 7" id="KW-0285">Flavoprotein</keyword>
<feature type="binding site" evidence="7">
    <location>
        <position position="168"/>
    </location>
    <ligand>
        <name>glyoxylate</name>
        <dbReference type="ChEBI" id="CHEBI:36655"/>
    </ligand>
</feature>
<accession>A0A5B8LVE2</accession>
<dbReference type="GO" id="GO:0016614">
    <property type="term" value="F:oxidoreductase activity, acting on CH-OH group of donors"/>
    <property type="evidence" value="ECO:0007669"/>
    <property type="project" value="UniProtKB-ARBA"/>
</dbReference>
<protein>
    <submittedName>
        <fullName evidence="9">Alpha-hydroxy-acid oxidizing protein</fullName>
    </submittedName>
</protein>
<dbReference type="InterPro" id="IPR037396">
    <property type="entry name" value="FMN_HAD"/>
</dbReference>
<dbReference type="CDD" id="cd02809">
    <property type="entry name" value="alpha_hydroxyacid_oxid_FMN"/>
    <property type="match status" value="1"/>
</dbReference>
<dbReference type="SUPFAM" id="SSF51395">
    <property type="entry name" value="FMN-linked oxidoreductases"/>
    <property type="match status" value="1"/>
</dbReference>
<keyword evidence="10" id="KW-1185">Reference proteome</keyword>
<dbReference type="InterPro" id="IPR012133">
    <property type="entry name" value="Alpha-hydoxy_acid_DH_FMN"/>
</dbReference>
<dbReference type="InterPro" id="IPR008259">
    <property type="entry name" value="FMN_hydac_DH_AS"/>
</dbReference>
<dbReference type="PANTHER" id="PTHR10578">
    <property type="entry name" value="S -2-HYDROXY-ACID OXIDASE-RELATED"/>
    <property type="match status" value="1"/>
</dbReference>
<feature type="binding site" evidence="7">
    <location>
        <position position="255"/>
    </location>
    <ligand>
        <name>FMN</name>
        <dbReference type="ChEBI" id="CHEBI:58210"/>
    </ligand>
</feature>
<dbReference type="PIRSF" id="PIRSF000138">
    <property type="entry name" value="Al-hdrx_acd_dh"/>
    <property type="match status" value="1"/>
</dbReference>
<dbReference type="Pfam" id="PF01070">
    <property type="entry name" value="FMN_dh"/>
    <property type="match status" value="1"/>
</dbReference>
<feature type="binding site" evidence="7">
    <location>
        <position position="110"/>
    </location>
    <ligand>
        <name>FMN</name>
        <dbReference type="ChEBI" id="CHEBI:58210"/>
    </ligand>
</feature>
<feature type="binding site" evidence="7">
    <location>
        <begin position="333"/>
        <end position="334"/>
    </location>
    <ligand>
        <name>FMN</name>
        <dbReference type="ChEBI" id="CHEBI:58210"/>
    </ligand>
</feature>
<evidence type="ECO:0000313" key="10">
    <source>
        <dbReference type="Proteomes" id="UP000315364"/>
    </source>
</evidence>
<feature type="binding site" evidence="7">
    <location>
        <begin position="310"/>
        <end position="314"/>
    </location>
    <ligand>
        <name>FMN</name>
        <dbReference type="ChEBI" id="CHEBI:58210"/>
    </ligand>
</feature>
<evidence type="ECO:0000259" key="8">
    <source>
        <dbReference type="PROSITE" id="PS51349"/>
    </source>
</evidence>
<feature type="binding site" evidence="7">
    <location>
        <position position="282"/>
    </location>
    <ligand>
        <name>glyoxylate</name>
        <dbReference type="ChEBI" id="CHEBI:36655"/>
    </ligand>
</feature>
<dbReference type="EMBL" id="CP042304">
    <property type="protein sequence ID" value="QDZ11565.1"/>
    <property type="molecule type" value="Genomic_DNA"/>
</dbReference>
<dbReference type="OrthoDB" id="9770452at2"/>
<evidence type="ECO:0000256" key="3">
    <source>
        <dbReference type="ARBA" id="ARBA00022643"/>
    </source>
</evidence>
<name>A0A5B8LVE2_9HYPH</name>
<dbReference type="InterPro" id="IPR000262">
    <property type="entry name" value="FMN-dep_DH"/>
</dbReference>
<dbReference type="RefSeq" id="WP_146290383.1">
    <property type="nucleotide sequence ID" value="NZ_CP042304.1"/>
</dbReference>
<sequence>MAALDKILTVDEMKTRARRSVPKMFFEYADSGSYTEGTYRDNESDFNKIKLKQKIAVNLEGRNLKTEMLGQQITMPVAIAPAATGGMQVADGEIKAARAAEKYGIPFTLSTMAVCSIEDIAENTTAPFWFQLYVMRDRGFIERLIDRAKAAKCSALVLTMDLQILGQRHKDIHNGLSTPPKFNAYSVWQMMQHPLWCARMLGTKRHTFRNIVGHVGGDHDLASLSAWTSSQFDPTLNWADIAWVKKRFGGPVIVKGVLDPDDAQSAIDNGADAIIVSNHGGRQLDGAPSTIRVLPDIVERVGHKTEVYLDSGIRSGQDVLKALAYGAKGTFIGRPMLYGLGAGGEAGVTRVLDIIAKELDTTMALCGERDILNVGLHNIYSNDIPPRHAPVASPDRAVPR</sequence>
<dbReference type="NCBIfam" id="NF008398">
    <property type="entry name" value="PRK11197.1"/>
    <property type="match status" value="1"/>
</dbReference>
<dbReference type="InterPro" id="IPR013785">
    <property type="entry name" value="Aldolase_TIM"/>
</dbReference>
<organism evidence="9 10">
    <name type="scientific">Devosia ginsengisoli</name>
    <dbReference type="NCBI Taxonomy" id="400770"/>
    <lineage>
        <taxon>Bacteria</taxon>
        <taxon>Pseudomonadati</taxon>
        <taxon>Pseudomonadota</taxon>
        <taxon>Alphaproteobacteria</taxon>
        <taxon>Hyphomicrobiales</taxon>
        <taxon>Devosiaceae</taxon>
        <taxon>Devosia</taxon>
    </lineage>
</organism>
<keyword evidence="3 7" id="KW-0288">FMN</keyword>
<feature type="binding site" evidence="7">
    <location>
        <position position="28"/>
    </location>
    <ligand>
        <name>glyoxylate</name>
        <dbReference type="ChEBI" id="CHEBI:36655"/>
    </ligand>
</feature>
<keyword evidence="4" id="KW-0560">Oxidoreductase</keyword>
<dbReference type="PROSITE" id="PS00557">
    <property type="entry name" value="FMN_HYDROXY_ACID_DH_1"/>
    <property type="match status" value="1"/>
</dbReference>
<feature type="binding site" evidence="7">
    <location>
        <position position="277"/>
    </location>
    <ligand>
        <name>FMN</name>
        <dbReference type="ChEBI" id="CHEBI:58210"/>
    </ligand>
</feature>
<evidence type="ECO:0000256" key="2">
    <source>
        <dbReference type="ARBA" id="ARBA00022630"/>
    </source>
</evidence>
<feature type="binding site" evidence="7">
    <location>
        <position position="133"/>
    </location>
    <ligand>
        <name>glyoxylate</name>
        <dbReference type="ChEBI" id="CHEBI:36655"/>
    </ligand>
</feature>
<dbReference type="PROSITE" id="PS51349">
    <property type="entry name" value="FMN_HYDROXY_ACID_DH_2"/>
    <property type="match status" value="1"/>
</dbReference>
<evidence type="ECO:0000256" key="7">
    <source>
        <dbReference type="PIRSR" id="PIRSR000138-2"/>
    </source>
</evidence>
<feature type="domain" description="FMN hydroxy acid dehydrogenase" evidence="8">
    <location>
        <begin position="2"/>
        <end position="384"/>
    </location>
</feature>
<dbReference type="FunFam" id="3.20.20.70:FF:000029">
    <property type="entry name" value="L-lactate dehydrogenase"/>
    <property type="match status" value="1"/>
</dbReference>
<dbReference type="GO" id="GO:0010181">
    <property type="term" value="F:FMN binding"/>
    <property type="evidence" value="ECO:0007669"/>
    <property type="project" value="InterPro"/>
</dbReference>
<dbReference type="Proteomes" id="UP000315364">
    <property type="component" value="Chromosome"/>
</dbReference>
<evidence type="ECO:0000256" key="1">
    <source>
        <dbReference type="ARBA" id="ARBA00001917"/>
    </source>
</evidence>